<gene>
    <name evidence="3" type="ORF">UABAM_04818</name>
</gene>
<keyword evidence="1" id="KW-0433">Leucine-rich repeat</keyword>
<organism evidence="3 4">
    <name type="scientific">Uabimicrobium amorphum</name>
    <dbReference type="NCBI Taxonomy" id="2596890"/>
    <lineage>
        <taxon>Bacteria</taxon>
        <taxon>Pseudomonadati</taxon>
        <taxon>Planctomycetota</taxon>
        <taxon>Candidatus Uabimicrobiia</taxon>
        <taxon>Candidatus Uabimicrobiales</taxon>
        <taxon>Candidatus Uabimicrobiaceae</taxon>
        <taxon>Candidatus Uabimicrobium</taxon>
    </lineage>
</organism>
<evidence type="ECO:0000256" key="1">
    <source>
        <dbReference type="ARBA" id="ARBA00022614"/>
    </source>
</evidence>
<keyword evidence="2" id="KW-0677">Repeat</keyword>
<dbReference type="GO" id="GO:0005737">
    <property type="term" value="C:cytoplasm"/>
    <property type="evidence" value="ECO:0007669"/>
    <property type="project" value="TreeGrafter"/>
</dbReference>
<dbReference type="InterPro" id="IPR025875">
    <property type="entry name" value="Leu-rich_rpt_4"/>
</dbReference>
<dbReference type="Gene3D" id="3.80.10.10">
    <property type="entry name" value="Ribonuclease Inhibitor"/>
    <property type="match status" value="3"/>
</dbReference>
<dbReference type="PROSITE" id="PS51450">
    <property type="entry name" value="LRR"/>
    <property type="match status" value="6"/>
</dbReference>
<dbReference type="Pfam" id="PF13855">
    <property type="entry name" value="LRR_8"/>
    <property type="match status" value="2"/>
</dbReference>
<sequence length="400" mass="46659">MNYPKKIMEKISGYLRQPEHTKEMLLGNCQLNEFPEHLLKCKNIETLILDENFLESCPTQIKNLHNLQIFSCNFNQLEEIPKEIGELPNLTVLHLGWNQITDFPYVIPSLQNLNMANNRLDRLPSAMTECHSLQCLNLRSNRLEYIPQTIQQFTKMETLDLANNKIQHIESTLEQLHKLQNLNLSNNLLETLDIASSTVKSLLLNRNNLHLCSVKGDNLEHIYLEHNKLTAQNVHIDARNLQTLRISHNPLVHFPQMSPCTRLEELYLNNCSLESMCADFPQLKMLNLEYNELQKLPLHSPHLRFLFANNNQITHIENLAICKNLQYCYLRNNSLEKISNEIGNCVQLEELDLSNNKISTLPSTMENLKNLRYLYLENNPIDKQQQQKIRQSLPHTYISF</sequence>
<dbReference type="InterPro" id="IPR003591">
    <property type="entry name" value="Leu-rich_rpt_typical-subtyp"/>
</dbReference>
<dbReference type="Pfam" id="PF12799">
    <property type="entry name" value="LRR_4"/>
    <property type="match status" value="1"/>
</dbReference>
<name>A0A5S9F5B7_UABAM</name>
<evidence type="ECO:0000256" key="2">
    <source>
        <dbReference type="ARBA" id="ARBA00022737"/>
    </source>
</evidence>
<dbReference type="InterPro" id="IPR032675">
    <property type="entry name" value="LRR_dom_sf"/>
</dbReference>
<dbReference type="EMBL" id="AP019860">
    <property type="protein sequence ID" value="BBM86432.1"/>
    <property type="molecule type" value="Genomic_DNA"/>
</dbReference>
<dbReference type="PANTHER" id="PTHR48051:SF1">
    <property type="entry name" value="RAS SUPPRESSOR PROTEIN 1"/>
    <property type="match status" value="1"/>
</dbReference>
<dbReference type="SMART" id="SM00369">
    <property type="entry name" value="LRR_TYP"/>
    <property type="match status" value="7"/>
</dbReference>
<evidence type="ECO:0000313" key="4">
    <source>
        <dbReference type="Proteomes" id="UP000326354"/>
    </source>
</evidence>
<protein>
    <submittedName>
        <fullName evidence="3">Uncharacterized protein</fullName>
    </submittedName>
</protein>
<reference evidence="3 4" key="1">
    <citation type="submission" date="2019-08" db="EMBL/GenBank/DDBJ databases">
        <title>Complete genome sequence of Candidatus Uab amorphum.</title>
        <authorList>
            <person name="Shiratori T."/>
            <person name="Suzuki S."/>
            <person name="Kakizawa Y."/>
            <person name="Ishida K."/>
        </authorList>
    </citation>
    <scope>NUCLEOTIDE SEQUENCE [LARGE SCALE GENOMIC DNA]</scope>
    <source>
        <strain evidence="3 4">SRT547</strain>
    </source>
</reference>
<keyword evidence="4" id="KW-1185">Reference proteome</keyword>
<dbReference type="SMART" id="SM00365">
    <property type="entry name" value="LRR_SD22"/>
    <property type="match status" value="7"/>
</dbReference>
<dbReference type="PANTHER" id="PTHR48051">
    <property type="match status" value="1"/>
</dbReference>
<proteinExistence type="predicted"/>
<dbReference type="Proteomes" id="UP000326354">
    <property type="component" value="Chromosome"/>
</dbReference>
<dbReference type="InterPro" id="IPR001611">
    <property type="entry name" value="Leu-rich_rpt"/>
</dbReference>
<evidence type="ECO:0000313" key="3">
    <source>
        <dbReference type="EMBL" id="BBM86432.1"/>
    </source>
</evidence>
<accession>A0A5S9F5B7</accession>
<dbReference type="OrthoDB" id="255109at2"/>
<dbReference type="InterPro" id="IPR050216">
    <property type="entry name" value="LRR_domain-containing"/>
</dbReference>
<dbReference type="SUPFAM" id="SSF52047">
    <property type="entry name" value="RNI-like"/>
    <property type="match status" value="1"/>
</dbReference>
<dbReference type="KEGG" id="uam:UABAM_04818"/>
<dbReference type="AlphaFoldDB" id="A0A5S9F5B7"/>
<dbReference type="SMART" id="SM00364">
    <property type="entry name" value="LRR_BAC"/>
    <property type="match status" value="7"/>
</dbReference>
<dbReference type="RefSeq" id="WP_151970489.1">
    <property type="nucleotide sequence ID" value="NZ_AP019860.1"/>
</dbReference>